<name>A0A2P2PXJ8_RHIMU</name>
<proteinExistence type="predicted"/>
<sequence length="28" mass="3102">MLMHCMTLICIIALDLEALLSRDKIGLA</sequence>
<reference evidence="1" key="1">
    <citation type="submission" date="2018-02" db="EMBL/GenBank/DDBJ databases">
        <title>Rhizophora mucronata_Transcriptome.</title>
        <authorList>
            <person name="Meera S.P."/>
            <person name="Sreeshan A."/>
            <person name="Augustine A."/>
        </authorList>
    </citation>
    <scope>NUCLEOTIDE SEQUENCE</scope>
    <source>
        <tissue evidence="1">Leaf</tissue>
    </source>
</reference>
<evidence type="ECO:0000313" key="1">
    <source>
        <dbReference type="EMBL" id="MBX59462.1"/>
    </source>
</evidence>
<dbReference type="EMBL" id="GGEC01078978">
    <property type="protein sequence ID" value="MBX59462.1"/>
    <property type="molecule type" value="Transcribed_RNA"/>
</dbReference>
<organism evidence="1">
    <name type="scientific">Rhizophora mucronata</name>
    <name type="common">Asiatic mangrove</name>
    <dbReference type="NCBI Taxonomy" id="61149"/>
    <lineage>
        <taxon>Eukaryota</taxon>
        <taxon>Viridiplantae</taxon>
        <taxon>Streptophyta</taxon>
        <taxon>Embryophyta</taxon>
        <taxon>Tracheophyta</taxon>
        <taxon>Spermatophyta</taxon>
        <taxon>Magnoliopsida</taxon>
        <taxon>eudicotyledons</taxon>
        <taxon>Gunneridae</taxon>
        <taxon>Pentapetalae</taxon>
        <taxon>rosids</taxon>
        <taxon>fabids</taxon>
        <taxon>Malpighiales</taxon>
        <taxon>Rhizophoraceae</taxon>
        <taxon>Rhizophora</taxon>
    </lineage>
</organism>
<dbReference type="AlphaFoldDB" id="A0A2P2PXJ8"/>
<accession>A0A2P2PXJ8</accession>
<protein>
    <submittedName>
        <fullName evidence="1">Uncharacterized protein</fullName>
    </submittedName>
</protein>